<accession>A0A2P4ET74</accession>
<dbReference type="RefSeq" id="WP_104739020.1">
    <property type="nucleotide sequence ID" value="NZ_BMHR01000008.1"/>
</dbReference>
<gene>
    <name evidence="2" type="ORF">C1949_13610</name>
</gene>
<reference evidence="2 3" key="1">
    <citation type="submission" date="2018-01" db="EMBL/GenBank/DDBJ databases">
        <title>Draft genome of the type strain Pseudomonas oceani DSM 100277 isolated from the deep water in Okinawa trough, northwestern Pacific Ocean.</title>
        <authorList>
            <person name="Gomila M."/>
            <person name="Mulet M."/>
            <person name="Garcia-Valdes E."/>
            <person name="Lalucat J."/>
        </authorList>
    </citation>
    <scope>NUCLEOTIDE SEQUENCE [LARGE SCALE GENOMIC DNA]</scope>
    <source>
        <strain evidence="2 3">DSM 100277</strain>
    </source>
</reference>
<keyword evidence="3" id="KW-1185">Reference proteome</keyword>
<dbReference type="NCBIfam" id="TIGR02099">
    <property type="entry name" value="YhdP family protein"/>
    <property type="match status" value="1"/>
</dbReference>
<organism evidence="2 3">
    <name type="scientific">Halopseudomonas oceani</name>
    <dbReference type="NCBI Taxonomy" id="1708783"/>
    <lineage>
        <taxon>Bacteria</taxon>
        <taxon>Pseudomonadati</taxon>
        <taxon>Pseudomonadota</taxon>
        <taxon>Gammaproteobacteria</taxon>
        <taxon>Pseudomonadales</taxon>
        <taxon>Pseudomonadaceae</taxon>
        <taxon>Halopseudomonas</taxon>
    </lineage>
</organism>
<dbReference type="InterPro" id="IPR011836">
    <property type="entry name" value="YhdP"/>
</dbReference>
<sequence>MLWQRWLTRGLNGLIWLLVAWLLAAAAYVSLGRQLVPVVADYQAELVAKAESLSGRHIELRSLSGQMQGSQPVLTLRGLRVHENADPDSPVLFDLDDVTARLDVWRSLWLRRPVMDALQIRGLALALSEDEQGLWHLQGLGERTRQVGGLEKALTALREHHRITLLDTQIRVSPFGEPEWQFEHGEMTLLNGLDWQRLDGRVSLPDGEQLHWQISALVPGNDLSAASFGFFLEIPASDWSRWLPEDWLDRAHLRQLSAGGRFWGSWQDQRLQRFQGTLVAPEIGLRTETSEPTLNDLFARFEYRDDGDRQSLTVQDFSMHLGEDVWPTTNLQGQRERSSGRWSLALDRLLLDRAALWLTTLAPNQPVADLATELAPQGILRQLSVSGQGALADWQSMRFDAALEQVGVQAFHNAPAFSGVSGTLSGSPAQGELRVNSDVWSMQLPNLFPQAWQYDRAQGALHWSWSREQGLLLNVPGMAVTGPQGQGSALLDLHLPPKGQTPTMDLRVALRNSTADQHQPYLPLRSPGFSPALAKWLAASEVKGSVPLAIFEYHGSLLKGATPEERQIGLYAQLRDGKMHFQPGWPALTEIDGELLLRDGELTVSSRHARLLDSVSTQAQAQAQLLHRTGPAVLAVESNFSGPLADALKLMQDGPLAELTGNPLVGWRGDGTVSGILELAIPLQRTEDPAAHLAVDLSSDVQASRVDIPMLQAPIENASGHLHYSREDGLSANNLNGRFLGAAVSGSMAPRGARGQRLRLNGQHPVEALRQWRLLPRIPSGIAKGAVAWQAVLDIRAGQQDLTVTSDLKGVELTVPEPFAKSAETPRELTLQMTLARGTQTWQVSSDDGLRGLLRYRNGQLAGDLRYASGSPQQPTGQGLNLQARVPTLDWESWRSWAAGLSNANGTSRTASADGGVLAELLRQLDVRADTFTGFGLTLADTHALVAREAAHWRVTVDQADVAGRILVPDDSAQPIDIALQRLRLNAVDEDISKLPVVMPSDVASEAEPPDPLADFRPSTLPPLDVRIEQLSWGNKPIGLARFNLRPDATGARLPDLELNLRGLVLKGTMDWREQPAHSVFEGSLETEDVGKALKAWGYAPTITSKRFVVNAALNWPGSPAAFKLRRASGTLGIEARDGMLQSGETSAEALRVFGLLNFNALTRRLRLDFSDIFSKGTAYDTLDAGLYVDNGVLHSEQPMVLEGPGVKIQGEGSLDLRNNQVDMGMVVTLPVTNNLPLAALIAGAPQIGGVLFLADKILGDKVARFASVKYKISGDWQQPTVEFDRAFDDKAALEED</sequence>
<evidence type="ECO:0000313" key="2">
    <source>
        <dbReference type="EMBL" id="POB02473.1"/>
    </source>
</evidence>
<dbReference type="EMBL" id="PPSK01000013">
    <property type="protein sequence ID" value="POB02473.1"/>
    <property type="molecule type" value="Genomic_DNA"/>
</dbReference>
<dbReference type="OrthoDB" id="9762238at2"/>
<protein>
    <submittedName>
        <fullName evidence="2">TIGR02099 family protein</fullName>
    </submittedName>
</protein>
<evidence type="ECO:0000259" key="1">
    <source>
        <dbReference type="Pfam" id="PF13116"/>
    </source>
</evidence>
<dbReference type="InterPro" id="IPR025263">
    <property type="entry name" value="YhdP_central"/>
</dbReference>
<proteinExistence type="predicted"/>
<dbReference type="Pfam" id="PF13116">
    <property type="entry name" value="YhdP"/>
    <property type="match status" value="1"/>
</dbReference>
<feature type="domain" description="YhdP central" evidence="1">
    <location>
        <begin position="6"/>
        <end position="1282"/>
    </location>
</feature>
<comment type="caution">
    <text evidence="2">The sequence shown here is derived from an EMBL/GenBank/DDBJ whole genome shotgun (WGS) entry which is preliminary data.</text>
</comment>
<dbReference type="PANTHER" id="PTHR38690:SF1">
    <property type="entry name" value="PROTEASE"/>
    <property type="match status" value="1"/>
</dbReference>
<dbReference type="Proteomes" id="UP000243451">
    <property type="component" value="Unassembled WGS sequence"/>
</dbReference>
<name>A0A2P4ET74_9GAMM</name>
<dbReference type="PANTHER" id="PTHR38690">
    <property type="entry name" value="PROTEASE-RELATED"/>
    <property type="match status" value="1"/>
</dbReference>
<evidence type="ECO:0000313" key="3">
    <source>
        <dbReference type="Proteomes" id="UP000243451"/>
    </source>
</evidence>